<gene>
    <name evidence="1" type="ORF">EEDITHA_LOCUS3674</name>
</gene>
<dbReference type="Proteomes" id="UP001153954">
    <property type="component" value="Unassembled WGS sequence"/>
</dbReference>
<keyword evidence="2" id="KW-1185">Reference proteome</keyword>
<reference evidence="1" key="1">
    <citation type="submission" date="2022-03" db="EMBL/GenBank/DDBJ databases">
        <authorList>
            <person name="Tunstrom K."/>
        </authorList>
    </citation>
    <scope>NUCLEOTIDE SEQUENCE</scope>
</reference>
<organism evidence="1 2">
    <name type="scientific">Euphydryas editha</name>
    <name type="common">Edith's checkerspot</name>
    <dbReference type="NCBI Taxonomy" id="104508"/>
    <lineage>
        <taxon>Eukaryota</taxon>
        <taxon>Metazoa</taxon>
        <taxon>Ecdysozoa</taxon>
        <taxon>Arthropoda</taxon>
        <taxon>Hexapoda</taxon>
        <taxon>Insecta</taxon>
        <taxon>Pterygota</taxon>
        <taxon>Neoptera</taxon>
        <taxon>Endopterygota</taxon>
        <taxon>Lepidoptera</taxon>
        <taxon>Glossata</taxon>
        <taxon>Ditrysia</taxon>
        <taxon>Papilionoidea</taxon>
        <taxon>Nymphalidae</taxon>
        <taxon>Nymphalinae</taxon>
        <taxon>Euphydryas</taxon>
    </lineage>
</organism>
<evidence type="ECO:0000313" key="2">
    <source>
        <dbReference type="Proteomes" id="UP001153954"/>
    </source>
</evidence>
<protein>
    <submittedName>
        <fullName evidence="1">Uncharacterized protein</fullName>
    </submittedName>
</protein>
<proteinExistence type="predicted"/>
<dbReference type="AlphaFoldDB" id="A0AAU9TN59"/>
<sequence length="73" mass="8897">MSNIDWHSVINVALLVTKWKRQMESDNETLGMRSFTRVRWAIRRDSLPLTHIRKAWLKRKQSISHDALLWRRR</sequence>
<name>A0AAU9TN59_EUPED</name>
<accession>A0AAU9TN59</accession>
<dbReference type="EMBL" id="CAKOGL010000006">
    <property type="protein sequence ID" value="CAH2087408.1"/>
    <property type="molecule type" value="Genomic_DNA"/>
</dbReference>
<evidence type="ECO:0000313" key="1">
    <source>
        <dbReference type="EMBL" id="CAH2087408.1"/>
    </source>
</evidence>
<comment type="caution">
    <text evidence="1">The sequence shown here is derived from an EMBL/GenBank/DDBJ whole genome shotgun (WGS) entry which is preliminary data.</text>
</comment>